<keyword evidence="3" id="KW-0489">Methyltransferase</keyword>
<dbReference type="EC" id="2.1.1.33" evidence="2"/>
<organism evidence="7 8">
    <name type="scientific">Chrysophaeum taylorii</name>
    <dbReference type="NCBI Taxonomy" id="2483200"/>
    <lineage>
        <taxon>Eukaryota</taxon>
        <taxon>Sar</taxon>
        <taxon>Stramenopiles</taxon>
        <taxon>Ochrophyta</taxon>
        <taxon>Pelagophyceae</taxon>
        <taxon>Pelagomonadales</taxon>
        <taxon>Pelagomonadaceae</taxon>
        <taxon>Chrysophaeum</taxon>
    </lineage>
</organism>
<dbReference type="GO" id="GO:0043527">
    <property type="term" value="C:tRNA methyltransferase complex"/>
    <property type="evidence" value="ECO:0007669"/>
    <property type="project" value="TreeGrafter"/>
</dbReference>
<gene>
    <name evidence="7" type="ORF">CTAYLR_008661</name>
</gene>
<name>A0AAD7U5V3_9STRA</name>
<dbReference type="PANTHER" id="PTHR23417:SF21">
    <property type="entry name" value="TRNA (GUANINE-N(7)-)-METHYLTRANSFERASE"/>
    <property type="match status" value="1"/>
</dbReference>
<dbReference type="PANTHER" id="PTHR23417">
    <property type="entry name" value="3-DEOXY-D-MANNO-OCTULOSONIC-ACID TRANSFERASE/TRNA GUANINE-N 7 - -METHYLTRANSFERASE"/>
    <property type="match status" value="1"/>
</dbReference>
<dbReference type="InterPro" id="IPR003358">
    <property type="entry name" value="tRNA_(Gua-N-7)_MeTrfase_Trmb"/>
</dbReference>
<dbReference type="SUPFAM" id="SSF47323">
    <property type="entry name" value="Anticodon-binding domain of a subclass of class I aminoacyl-tRNA synthetases"/>
    <property type="match status" value="1"/>
</dbReference>
<dbReference type="SUPFAM" id="SSF53335">
    <property type="entry name" value="S-adenosyl-L-methionine-dependent methyltransferases"/>
    <property type="match status" value="1"/>
</dbReference>
<dbReference type="Gene3D" id="3.40.50.150">
    <property type="entry name" value="Vaccinia Virus protein VP39"/>
    <property type="match status" value="1"/>
</dbReference>
<dbReference type="PROSITE" id="PS51625">
    <property type="entry name" value="SAM_MT_TRMB"/>
    <property type="match status" value="1"/>
</dbReference>
<dbReference type="Proteomes" id="UP001230188">
    <property type="component" value="Unassembled WGS sequence"/>
</dbReference>
<dbReference type="GO" id="GO:0008176">
    <property type="term" value="F:tRNA (guanine(46)-N7)-methyltransferase activity"/>
    <property type="evidence" value="ECO:0007669"/>
    <property type="project" value="UniProtKB-EC"/>
</dbReference>
<keyword evidence="4" id="KW-0808">Transferase</keyword>
<evidence type="ECO:0000256" key="3">
    <source>
        <dbReference type="ARBA" id="ARBA00022603"/>
    </source>
</evidence>
<evidence type="ECO:0000256" key="1">
    <source>
        <dbReference type="ARBA" id="ARBA00000142"/>
    </source>
</evidence>
<keyword evidence="6" id="KW-0819">tRNA processing</keyword>
<reference evidence="7" key="1">
    <citation type="submission" date="2023-01" db="EMBL/GenBank/DDBJ databases">
        <title>Metagenome sequencing of chrysophaentin producing Chrysophaeum taylorii.</title>
        <authorList>
            <person name="Davison J."/>
            <person name="Bewley C."/>
        </authorList>
    </citation>
    <scope>NUCLEOTIDE SEQUENCE</scope>
    <source>
        <strain evidence="7">NIES-1699</strain>
    </source>
</reference>
<evidence type="ECO:0000313" key="7">
    <source>
        <dbReference type="EMBL" id="KAJ8598820.1"/>
    </source>
</evidence>
<evidence type="ECO:0000256" key="4">
    <source>
        <dbReference type="ARBA" id="ARBA00022679"/>
    </source>
</evidence>
<dbReference type="GO" id="GO:0004812">
    <property type="term" value="F:aminoacyl-tRNA ligase activity"/>
    <property type="evidence" value="ECO:0007669"/>
    <property type="project" value="InterPro"/>
</dbReference>
<dbReference type="EMBL" id="JAQMWT010000642">
    <property type="protein sequence ID" value="KAJ8598820.1"/>
    <property type="molecule type" value="Genomic_DNA"/>
</dbReference>
<evidence type="ECO:0000256" key="2">
    <source>
        <dbReference type="ARBA" id="ARBA00011977"/>
    </source>
</evidence>
<dbReference type="Pfam" id="PF02390">
    <property type="entry name" value="Methyltransf_4"/>
    <property type="match status" value="1"/>
</dbReference>
<evidence type="ECO:0000256" key="6">
    <source>
        <dbReference type="ARBA" id="ARBA00022694"/>
    </source>
</evidence>
<keyword evidence="8" id="KW-1185">Reference proteome</keyword>
<proteinExistence type="predicted"/>
<comment type="caution">
    <text evidence="7">The sequence shown here is derived from an EMBL/GenBank/DDBJ whole genome shotgun (WGS) entry which is preliminary data.</text>
</comment>
<dbReference type="CDD" id="cd02440">
    <property type="entry name" value="AdoMet_MTases"/>
    <property type="match status" value="1"/>
</dbReference>
<accession>A0AAD7U5V3</accession>
<dbReference type="InterPro" id="IPR009080">
    <property type="entry name" value="tRNAsynth_Ia_anticodon-bd"/>
</dbReference>
<evidence type="ECO:0000256" key="5">
    <source>
        <dbReference type="ARBA" id="ARBA00022691"/>
    </source>
</evidence>
<dbReference type="GO" id="GO:0006418">
    <property type="term" value="P:tRNA aminoacylation for protein translation"/>
    <property type="evidence" value="ECO:0007669"/>
    <property type="project" value="InterPro"/>
</dbReference>
<sequence>MCVERASFRESRQFEEADRILGRLLDEGVRVTDERDGSWRWTRRAPQGPDILQLAKDARRAAVDEPSDDVAREIVATFARRAVASLRSPGFDSRRDLPGRRGADAAFAFATAGADDGELYELLSAAVARETRASDASSKAGVRRAARHATEKLAAAGVDYFDERAMLWRFRYSRSKEARPKTRPPPPPVNARFADDAAPLCVDLGCGLGASALGLALAVPEINVLGVDTLAGCVRPARAAATRLGVAPRCAFVRSSALDAVKWAAREYPGPTVLVLLQFPTPFSLGDRNRTVRGDDFVLDLDLVEATADALSPARGQFYFASNVEDVALAARDTIEATHQLRVRRRHHGLLVGGEGGAARHRPTSVRRRNRVPLRESKWAGDPANARAVGPEWLAASPLPALARTETEVAFLTAGQPIFRLVFDANNVPIQRVDGIPMHDVRSGGI</sequence>
<comment type="catalytic activity">
    <reaction evidence="1">
        <text>guanosine(46) in tRNA + S-adenosyl-L-methionine = N(7)-methylguanosine(46) in tRNA + S-adenosyl-L-homocysteine</text>
        <dbReference type="Rhea" id="RHEA:42708"/>
        <dbReference type="Rhea" id="RHEA-COMP:10188"/>
        <dbReference type="Rhea" id="RHEA-COMP:10189"/>
        <dbReference type="ChEBI" id="CHEBI:57856"/>
        <dbReference type="ChEBI" id="CHEBI:59789"/>
        <dbReference type="ChEBI" id="CHEBI:74269"/>
        <dbReference type="ChEBI" id="CHEBI:74480"/>
        <dbReference type="EC" id="2.1.1.33"/>
    </reaction>
</comment>
<evidence type="ECO:0000313" key="8">
    <source>
        <dbReference type="Proteomes" id="UP001230188"/>
    </source>
</evidence>
<protein>
    <recommendedName>
        <fullName evidence="2">tRNA (guanine(46)-N(7))-methyltransferase</fullName>
        <ecNumber evidence="2">2.1.1.33</ecNumber>
    </recommendedName>
</protein>
<keyword evidence="5" id="KW-0949">S-adenosyl-L-methionine</keyword>
<dbReference type="GO" id="GO:0005524">
    <property type="term" value="F:ATP binding"/>
    <property type="evidence" value="ECO:0007669"/>
    <property type="project" value="InterPro"/>
</dbReference>
<dbReference type="AlphaFoldDB" id="A0AAD7U5V3"/>
<dbReference type="InterPro" id="IPR029063">
    <property type="entry name" value="SAM-dependent_MTases_sf"/>
</dbReference>